<evidence type="ECO:0000256" key="3">
    <source>
        <dbReference type="SAM" id="Coils"/>
    </source>
</evidence>
<comment type="similarity">
    <text evidence="2">Belongs to the TRAFAC class myosin-kinesin ATPase superfamily. Kinesin family.</text>
</comment>
<dbReference type="GO" id="GO:0005524">
    <property type="term" value="F:ATP binding"/>
    <property type="evidence" value="ECO:0007669"/>
    <property type="project" value="UniProtKB-UniRule"/>
</dbReference>
<dbReference type="InterPro" id="IPR001752">
    <property type="entry name" value="Kinesin_motor_dom"/>
</dbReference>
<dbReference type="EMBL" id="PKMF04000026">
    <property type="protein sequence ID" value="KAK7857564.1"/>
    <property type="molecule type" value="Genomic_DNA"/>
</dbReference>
<dbReference type="GO" id="GO:0003777">
    <property type="term" value="F:microtubule motor activity"/>
    <property type="evidence" value="ECO:0007669"/>
    <property type="project" value="InterPro"/>
</dbReference>
<dbReference type="PROSITE" id="PS50067">
    <property type="entry name" value="KINESIN_MOTOR_2"/>
    <property type="match status" value="1"/>
</dbReference>
<evidence type="ECO:0000256" key="2">
    <source>
        <dbReference type="PROSITE-ProRule" id="PRU00283"/>
    </source>
</evidence>
<feature type="domain" description="Kinesin motor" evidence="4">
    <location>
        <begin position="31"/>
        <end position="182"/>
    </location>
</feature>
<dbReference type="Pfam" id="PF00225">
    <property type="entry name" value="Kinesin"/>
    <property type="match status" value="1"/>
</dbReference>
<dbReference type="PANTHER" id="PTHR47972:SF23">
    <property type="entry name" value="KINESIN MOTOR DOMAIN-CONTAINING PROTEIN"/>
    <property type="match status" value="1"/>
</dbReference>
<keyword evidence="2" id="KW-0547">Nucleotide-binding</keyword>
<protein>
    <submittedName>
        <fullName evidence="5">Kinesin-like protein kin-14t</fullName>
    </submittedName>
</protein>
<accession>A0AAW0M3B6</accession>
<reference evidence="5" key="3">
    <citation type="submission" date="2023-07" db="EMBL/GenBank/DDBJ databases">
        <title>An improved reference 1 genome and first organelle genomes of Quercus suber.</title>
        <authorList>
            <consortium name="Genosuber Consortium"/>
            <person name="Usie A."/>
            <person name="Serra O."/>
            <person name="Barros P."/>
        </authorList>
    </citation>
    <scope>NUCLEOTIDE SEQUENCE</scope>
    <source>
        <strain evidence="5">HL8</strain>
        <tissue evidence="5">Leaves</tissue>
    </source>
</reference>
<evidence type="ECO:0000256" key="1">
    <source>
        <dbReference type="ARBA" id="ARBA00023175"/>
    </source>
</evidence>
<keyword evidence="2" id="KW-0067">ATP-binding</keyword>
<dbReference type="AlphaFoldDB" id="A0AAW0M3B6"/>
<feature type="coiled-coil region" evidence="3">
    <location>
        <begin position="61"/>
        <end position="95"/>
    </location>
</feature>
<reference evidence="5" key="2">
    <citation type="journal article" date="2018" name="Sci. Data">
        <title>The draft genome sequence of cork oak.</title>
        <authorList>
            <person name="Ramos A.M."/>
            <person name="Usie A."/>
            <person name="Barbosa P."/>
            <person name="Barros P.M."/>
            <person name="Capote T."/>
            <person name="Chaves I."/>
            <person name="Simoes F."/>
            <person name="Abreu I."/>
            <person name="Carrasquinho I."/>
            <person name="Faro C."/>
            <person name="Guimaraes J.B."/>
            <person name="Mendonca D."/>
            <person name="Nobrega F."/>
            <person name="Rodrigues L."/>
            <person name="Saibo N.J.M."/>
            <person name="Varela M.C."/>
            <person name="Egas C."/>
            <person name="Matos J."/>
            <person name="Miguel C.M."/>
            <person name="Oliveira M.M."/>
            <person name="Ricardo C.P."/>
            <person name="Goncalves S."/>
        </authorList>
    </citation>
    <scope>NUCLEOTIDE SEQUENCE [LARGE SCALE GENOMIC DNA]</scope>
    <source>
        <strain evidence="5">HL8</strain>
    </source>
</reference>
<dbReference type="GO" id="GO:0015630">
    <property type="term" value="C:microtubule cytoskeleton"/>
    <property type="evidence" value="ECO:0007669"/>
    <property type="project" value="TreeGrafter"/>
</dbReference>
<name>A0AAW0M3B6_QUESU</name>
<dbReference type="Gene3D" id="3.40.850.10">
    <property type="entry name" value="Kinesin motor domain"/>
    <property type="match status" value="1"/>
</dbReference>
<dbReference type="InterPro" id="IPR036961">
    <property type="entry name" value="Kinesin_motor_dom_sf"/>
</dbReference>
<sequence length="182" mass="20142">MESKKSVQNLSKTIHSLLGLKARFTSTWVKSVCDIIRNLPPEGPSIELKSANLKTSDSSGNKDLDSAISKINDELAALTSNINQLNTQRRQVLDEFLDLKALDSSNVLLRLTDNKSKSYSFDKVFHPDEVFSEVEPVIKSALDGYNACIFAYGQTGTGKTFTMVRNILYHGLIYTFSGVITS</sequence>
<evidence type="ECO:0000313" key="5">
    <source>
        <dbReference type="EMBL" id="KAK7857564.1"/>
    </source>
</evidence>
<evidence type="ECO:0000259" key="4">
    <source>
        <dbReference type="PROSITE" id="PS50067"/>
    </source>
</evidence>
<comment type="caution">
    <text evidence="5">The sequence shown here is derived from an EMBL/GenBank/DDBJ whole genome shotgun (WGS) entry which is preliminary data.</text>
</comment>
<dbReference type="PANTHER" id="PTHR47972">
    <property type="entry name" value="KINESIN-LIKE PROTEIN KLP-3"/>
    <property type="match status" value="1"/>
</dbReference>
<reference evidence="5" key="1">
    <citation type="submission" date="2017-12" db="EMBL/GenBank/DDBJ databases">
        <authorList>
            <person name="Barbosa P."/>
            <person name="Usie A."/>
            <person name="Ramos A.M."/>
        </authorList>
    </citation>
    <scope>NUCLEOTIDE SEQUENCE</scope>
    <source>
        <strain evidence="5">HL8</strain>
        <tissue evidence="5">Leaves</tissue>
    </source>
</reference>
<keyword evidence="1 2" id="KW-0505">Motor protein</keyword>
<dbReference type="GO" id="GO:0008017">
    <property type="term" value="F:microtubule binding"/>
    <property type="evidence" value="ECO:0007669"/>
    <property type="project" value="InterPro"/>
</dbReference>
<dbReference type="InterPro" id="IPR027417">
    <property type="entry name" value="P-loop_NTPase"/>
</dbReference>
<dbReference type="InterPro" id="IPR027640">
    <property type="entry name" value="Kinesin-like_fam"/>
</dbReference>
<organism evidence="5">
    <name type="scientific">Quercus suber</name>
    <name type="common">Cork oak</name>
    <dbReference type="NCBI Taxonomy" id="58331"/>
    <lineage>
        <taxon>Eukaryota</taxon>
        <taxon>Viridiplantae</taxon>
        <taxon>Streptophyta</taxon>
        <taxon>Embryophyta</taxon>
        <taxon>Tracheophyta</taxon>
        <taxon>Spermatophyta</taxon>
        <taxon>Magnoliopsida</taxon>
        <taxon>eudicotyledons</taxon>
        <taxon>Gunneridae</taxon>
        <taxon>Pentapetalae</taxon>
        <taxon>rosids</taxon>
        <taxon>fabids</taxon>
        <taxon>Fagales</taxon>
        <taxon>Fagaceae</taxon>
        <taxon>Quercus</taxon>
    </lineage>
</organism>
<feature type="binding site" evidence="2">
    <location>
        <begin position="153"/>
        <end position="160"/>
    </location>
    <ligand>
        <name>ATP</name>
        <dbReference type="ChEBI" id="CHEBI:30616"/>
    </ligand>
</feature>
<keyword evidence="3" id="KW-0175">Coiled coil</keyword>
<dbReference type="GO" id="GO:0007018">
    <property type="term" value="P:microtubule-based movement"/>
    <property type="evidence" value="ECO:0007669"/>
    <property type="project" value="InterPro"/>
</dbReference>
<proteinExistence type="inferred from homology"/>
<dbReference type="SUPFAM" id="SSF52540">
    <property type="entry name" value="P-loop containing nucleoside triphosphate hydrolases"/>
    <property type="match status" value="1"/>
</dbReference>
<gene>
    <name evidence="5" type="primary">KIN14T</name>
    <name evidence="5" type="ORF">CFP56_017087</name>
</gene>